<evidence type="ECO:0000313" key="4">
    <source>
        <dbReference type="Proteomes" id="UP001171945"/>
    </source>
</evidence>
<dbReference type="Gene3D" id="3.40.50.300">
    <property type="entry name" value="P-loop containing nucleotide triphosphate hydrolases"/>
    <property type="match status" value="1"/>
</dbReference>
<sequence length="428" mass="48535">MTSQNKMAWLDRGIAITSIIVGTISILQAFDISFPPVRLDILLTSTILLLIALVIKRLKRGKSQKPEIIEPTPPISNFTAQLGTPPNPGFLPKAQRLTQIKPGQNPYVCGSSLRGNSAVFYGRGRELGGILGVLGNPDKPGNVSILGERRIGKSSLLNQLYQALAAIPHFVTIHTTMQNWSIDSQATFFSQLHQVICNALKKQPNAVDDFAHFRDFILDYANKGYRFVLMIDEFDKMTDNPNFDATFFSNMRALGERHEYQFAYMLSSYAPLSDICHEGGIQESKFWNIFGREYTLGLLAKKEAAQLIQEPMQRSLNNDFKQTQDIFAYSGYHPAFIQIVASEYWTAHHLGFDVNADAIQQTLRHYYQDLWQHRTETERDLLLKIAQHETPRNNATLDKLRQRGLVDADNQLFARFFGQVFEKPSTTD</sequence>
<keyword evidence="1" id="KW-0812">Transmembrane</keyword>
<organism evidence="3 4">
    <name type="scientific">Candidatus Marithioploca araucensis</name>
    <dbReference type="NCBI Taxonomy" id="70273"/>
    <lineage>
        <taxon>Bacteria</taxon>
        <taxon>Pseudomonadati</taxon>
        <taxon>Pseudomonadota</taxon>
        <taxon>Gammaproteobacteria</taxon>
        <taxon>Thiotrichales</taxon>
        <taxon>Thiotrichaceae</taxon>
        <taxon>Candidatus Marithioploca</taxon>
    </lineage>
</organism>
<dbReference type="Proteomes" id="UP001171945">
    <property type="component" value="Unassembled WGS sequence"/>
</dbReference>
<name>A0ABT7VUX5_9GAMM</name>
<dbReference type="SUPFAM" id="SSF52540">
    <property type="entry name" value="P-loop containing nucleoside triphosphate hydrolases"/>
    <property type="match status" value="1"/>
</dbReference>
<proteinExistence type="predicted"/>
<evidence type="ECO:0000256" key="1">
    <source>
        <dbReference type="SAM" id="Phobius"/>
    </source>
</evidence>
<reference evidence="3" key="1">
    <citation type="submission" date="2023-06" db="EMBL/GenBank/DDBJ databases">
        <title>Uncultivated large filamentous bacteria from sulfidic sediments reveal new species and different genomic features in energy metabolism and defense.</title>
        <authorList>
            <person name="Fonseca A."/>
        </authorList>
    </citation>
    <scope>NUCLEOTIDE SEQUENCE</scope>
    <source>
        <strain evidence="3">HSG4</strain>
    </source>
</reference>
<comment type="caution">
    <text evidence="3">The sequence shown here is derived from an EMBL/GenBank/DDBJ whole genome shotgun (WGS) entry which is preliminary data.</text>
</comment>
<gene>
    <name evidence="3" type="ORF">QUF54_08435</name>
</gene>
<keyword evidence="1" id="KW-0472">Membrane</keyword>
<feature type="transmembrane region" description="Helical" evidence="1">
    <location>
        <begin position="12"/>
        <end position="30"/>
    </location>
</feature>
<dbReference type="InterPro" id="IPR027417">
    <property type="entry name" value="P-loop_NTPase"/>
</dbReference>
<feature type="domain" description="Novel STAND NTPase 2" evidence="2">
    <location>
        <begin position="227"/>
        <end position="379"/>
    </location>
</feature>
<accession>A0ABT7VUX5</accession>
<keyword evidence="3" id="KW-0547">Nucleotide-binding</keyword>
<evidence type="ECO:0000259" key="2">
    <source>
        <dbReference type="Pfam" id="PF20702"/>
    </source>
</evidence>
<keyword evidence="1" id="KW-1133">Transmembrane helix</keyword>
<keyword evidence="4" id="KW-1185">Reference proteome</keyword>
<keyword evidence="3" id="KW-0067">ATP-binding</keyword>
<dbReference type="GO" id="GO:0005524">
    <property type="term" value="F:ATP binding"/>
    <property type="evidence" value="ECO:0007669"/>
    <property type="project" value="UniProtKB-KW"/>
</dbReference>
<protein>
    <submittedName>
        <fullName evidence="3">ATP-binding protein</fullName>
    </submittedName>
</protein>
<dbReference type="InterPro" id="IPR049051">
    <property type="entry name" value="nSTAND2"/>
</dbReference>
<dbReference type="EMBL" id="JAUCGM010000598">
    <property type="protein sequence ID" value="MDM8563366.1"/>
    <property type="molecule type" value="Genomic_DNA"/>
</dbReference>
<evidence type="ECO:0000313" key="3">
    <source>
        <dbReference type="EMBL" id="MDM8563366.1"/>
    </source>
</evidence>
<dbReference type="Pfam" id="PF20702">
    <property type="entry name" value="nSTAND2"/>
    <property type="match status" value="1"/>
</dbReference>
<feature type="transmembrane region" description="Helical" evidence="1">
    <location>
        <begin position="36"/>
        <end position="55"/>
    </location>
</feature>